<evidence type="ECO:0000313" key="2">
    <source>
        <dbReference type="Proteomes" id="UP000188605"/>
    </source>
</evidence>
<organism evidence="1 2">
    <name type="scientific">Candidatus Epulonipiscium fishelsonii</name>
    <dbReference type="NCBI Taxonomy" id="77094"/>
    <lineage>
        <taxon>Bacteria</taxon>
        <taxon>Bacillati</taxon>
        <taxon>Bacillota</taxon>
        <taxon>Clostridia</taxon>
        <taxon>Lachnospirales</taxon>
        <taxon>Lachnospiraceae</taxon>
        <taxon>Candidatus Epulonipiscium</taxon>
    </lineage>
</organism>
<keyword evidence="2" id="KW-1185">Reference proteome</keyword>
<evidence type="ECO:0000313" key="1">
    <source>
        <dbReference type="EMBL" id="ONI39199.1"/>
    </source>
</evidence>
<dbReference type="Proteomes" id="UP000188605">
    <property type="component" value="Unassembled WGS sequence"/>
</dbReference>
<gene>
    <name evidence="1" type="ORF">AN396_08960</name>
</gene>
<dbReference type="EMBL" id="LJDB01000069">
    <property type="protein sequence ID" value="ONI39199.1"/>
    <property type="molecule type" value="Genomic_DNA"/>
</dbReference>
<comment type="caution">
    <text evidence="1">The sequence shown here is derived from an EMBL/GenBank/DDBJ whole genome shotgun (WGS) entry which is preliminary data.</text>
</comment>
<accession>A0ACC8XA47</accession>
<reference evidence="1" key="1">
    <citation type="submission" date="2016-08" db="EMBL/GenBank/DDBJ databases">
        <authorList>
            <person name="Ngugi D.K."/>
            <person name="Miyake S."/>
            <person name="Stingl U."/>
        </authorList>
    </citation>
    <scope>NUCLEOTIDE SEQUENCE</scope>
    <source>
        <strain evidence="1">SCG-B11WGA-EpuloA1</strain>
    </source>
</reference>
<sequence length="89" mass="10214">MCQGQEHVIFLSLGLGGRANFKLRVYKLKPGNAAYSACKVTSGDYSLNWTDMFTEEIICLNLIYLTFSHIFRHSSFSDWCQGLTDRRIQ</sequence>
<proteinExistence type="predicted"/>
<protein>
    <submittedName>
        <fullName evidence="1">Uncharacterized protein</fullName>
    </submittedName>
</protein>
<name>A0ACC8XA47_9FIRM</name>